<dbReference type="EMBL" id="CP095045">
    <property type="protein sequence ID" value="UOQ58914.1"/>
    <property type="molecule type" value="Genomic_DNA"/>
</dbReference>
<feature type="domain" description="RelA/SpoT" evidence="1">
    <location>
        <begin position="51"/>
        <end position="174"/>
    </location>
</feature>
<dbReference type="Proteomes" id="UP000831786">
    <property type="component" value="Chromosome"/>
</dbReference>
<evidence type="ECO:0000313" key="2">
    <source>
        <dbReference type="EMBL" id="UOQ58914.1"/>
    </source>
</evidence>
<proteinExistence type="predicted"/>
<dbReference type="InterPro" id="IPR052366">
    <property type="entry name" value="GTP_Pyrophosphokinase"/>
</dbReference>
<organism evidence="2 3">
    <name type="scientific">Leucobacter allii</name>
    <dbReference type="NCBI Taxonomy" id="2932247"/>
    <lineage>
        <taxon>Bacteria</taxon>
        <taxon>Bacillati</taxon>
        <taxon>Actinomycetota</taxon>
        <taxon>Actinomycetes</taxon>
        <taxon>Micrococcales</taxon>
        <taxon>Microbacteriaceae</taxon>
        <taxon>Leucobacter</taxon>
    </lineage>
</organism>
<keyword evidence="3" id="KW-1185">Reference proteome</keyword>
<dbReference type="CDD" id="cd05399">
    <property type="entry name" value="NT_Rel-Spo_like"/>
    <property type="match status" value="1"/>
</dbReference>
<dbReference type="Gene3D" id="1.10.287.860">
    <property type="entry name" value="Nucleotidyltransferase"/>
    <property type="match status" value="1"/>
</dbReference>
<sequence>MVAAARQLRREFELIQMESEFAVEEVLTKISILRQEFVRLRRYNPIEHVNSRVKTPASTLHKAIRLGVDPTPASIREGVKDIAGVRITCSFIADTYRVLDALTAQADVRVLSVKDYIKAPKPNGYKSLHALVEIPVFLSTGPVHVPVEVQVRTIAMDFWASLEHKIHYKYEGEVPPRLVERLTAAAKASERLDEQMEGLYAEVREAREPTTDEDEEGLDDQMLMRLWNSTRDGHAMHREE</sequence>
<dbReference type="SUPFAM" id="SSF81301">
    <property type="entry name" value="Nucleotidyltransferase"/>
    <property type="match status" value="1"/>
</dbReference>
<dbReference type="PANTHER" id="PTHR47837:SF2">
    <property type="entry name" value="GTP PYROPHOSPHOKINASE YWAC"/>
    <property type="match status" value="1"/>
</dbReference>
<evidence type="ECO:0000259" key="1">
    <source>
        <dbReference type="SMART" id="SM00954"/>
    </source>
</evidence>
<evidence type="ECO:0000313" key="3">
    <source>
        <dbReference type="Proteomes" id="UP000831786"/>
    </source>
</evidence>
<dbReference type="SMART" id="SM00954">
    <property type="entry name" value="RelA_SpoT"/>
    <property type="match status" value="1"/>
</dbReference>
<protein>
    <submittedName>
        <fullName evidence="2">GTP pyrophosphokinase family protein</fullName>
    </submittedName>
</protein>
<dbReference type="Gene3D" id="3.30.460.10">
    <property type="entry name" value="Beta Polymerase, domain 2"/>
    <property type="match status" value="1"/>
</dbReference>
<name>A0ABY4FRX0_9MICO</name>
<accession>A0ABY4FRX0</accession>
<gene>
    <name evidence="2" type="ORF">MUN78_11845</name>
</gene>
<dbReference type="PANTHER" id="PTHR47837">
    <property type="entry name" value="GTP PYROPHOSPHOKINASE YJBM"/>
    <property type="match status" value="1"/>
</dbReference>
<dbReference type="InterPro" id="IPR007685">
    <property type="entry name" value="RelA_SpoT"/>
</dbReference>
<dbReference type="InterPro" id="IPR043519">
    <property type="entry name" value="NT_sf"/>
</dbReference>
<dbReference type="Pfam" id="PF04607">
    <property type="entry name" value="RelA_SpoT"/>
    <property type="match status" value="1"/>
</dbReference>
<reference evidence="2 3" key="1">
    <citation type="submission" date="2022-04" db="EMBL/GenBank/DDBJ databases">
        <title>Leucobacter sp. isolated from rhizosphere of garlic.</title>
        <authorList>
            <person name="Won M."/>
            <person name="Lee C.-M."/>
            <person name="Woen H.-Y."/>
            <person name="Kwon S.-W."/>
        </authorList>
    </citation>
    <scope>NUCLEOTIDE SEQUENCE [LARGE SCALE GENOMIC DNA]</scope>
    <source>
        <strain evidence="2 3">H21R-40</strain>
    </source>
</reference>